<dbReference type="EMBL" id="GEDG01028606">
    <property type="protein sequence ID" value="JAP13065.1"/>
    <property type="molecule type" value="Transcribed_RNA"/>
</dbReference>
<dbReference type="InterPro" id="IPR056648">
    <property type="entry name" value="DUF7746"/>
</dbReference>
<keyword evidence="1" id="KW-0472">Membrane</keyword>
<dbReference type="Pfam" id="PF24925">
    <property type="entry name" value="DUF7746"/>
    <property type="match status" value="1"/>
</dbReference>
<reference evidence="3" key="1">
    <citation type="submission" date="2015-12" db="EMBL/GenBank/DDBJ databases">
        <title>Gene expression during late stages of embryo sac development: a critical building block for successful pollen-pistil interactions.</title>
        <authorList>
            <person name="Liu Y."/>
            <person name="Joly V."/>
            <person name="Sabar M."/>
            <person name="Matton D.P."/>
        </authorList>
    </citation>
    <scope>NUCLEOTIDE SEQUENCE</scope>
</reference>
<feature type="domain" description="DUF7746" evidence="2">
    <location>
        <begin position="1"/>
        <end position="49"/>
    </location>
</feature>
<dbReference type="AlphaFoldDB" id="A0A0V0GZ81"/>
<sequence>MGVAVTAYKMRGSADRGAASMIAAGFTGMLKHWWDNYCTDEIKQLIIMPLQRRQLLKLKEALSLLPRSQGKMLVLLSFIISLSILLANQSYSRIGVSKS</sequence>
<feature type="transmembrane region" description="Helical" evidence="1">
    <location>
        <begin position="72"/>
        <end position="91"/>
    </location>
</feature>
<protein>
    <submittedName>
        <fullName evidence="3">Putative ovule protein</fullName>
    </submittedName>
</protein>
<keyword evidence="1" id="KW-1133">Transmembrane helix</keyword>
<accession>A0A0V0GZ81</accession>
<evidence type="ECO:0000313" key="3">
    <source>
        <dbReference type="EMBL" id="JAP13065.1"/>
    </source>
</evidence>
<proteinExistence type="predicted"/>
<name>A0A0V0GZ81_SOLCH</name>
<organism evidence="3">
    <name type="scientific">Solanum chacoense</name>
    <name type="common">Chaco potato</name>
    <dbReference type="NCBI Taxonomy" id="4108"/>
    <lineage>
        <taxon>Eukaryota</taxon>
        <taxon>Viridiplantae</taxon>
        <taxon>Streptophyta</taxon>
        <taxon>Embryophyta</taxon>
        <taxon>Tracheophyta</taxon>
        <taxon>Spermatophyta</taxon>
        <taxon>Magnoliopsida</taxon>
        <taxon>eudicotyledons</taxon>
        <taxon>Gunneridae</taxon>
        <taxon>Pentapetalae</taxon>
        <taxon>asterids</taxon>
        <taxon>lamiids</taxon>
        <taxon>Solanales</taxon>
        <taxon>Solanaceae</taxon>
        <taxon>Solanoideae</taxon>
        <taxon>Solaneae</taxon>
        <taxon>Solanum</taxon>
    </lineage>
</organism>
<evidence type="ECO:0000256" key="1">
    <source>
        <dbReference type="SAM" id="Phobius"/>
    </source>
</evidence>
<keyword evidence="1" id="KW-0812">Transmembrane</keyword>
<evidence type="ECO:0000259" key="2">
    <source>
        <dbReference type="Pfam" id="PF24925"/>
    </source>
</evidence>